<accession>A0AB36JI29</accession>
<dbReference type="EMBL" id="MPTO01000004">
    <property type="protein sequence ID" value="OME22985.1"/>
    <property type="molecule type" value="Genomic_DNA"/>
</dbReference>
<name>A0AB36JI29_9BACL</name>
<sequence length="86" mass="9508">MSTAFSAHISGQSIEIEIVPPTHYAPLVLSIRQQTGTVQLHADPDQLAEVEYAIHTYLESIRYTEVPNQQLILTAECNMAIEEGIA</sequence>
<dbReference type="AlphaFoldDB" id="A0AB36JI29"/>
<evidence type="ECO:0000313" key="1">
    <source>
        <dbReference type="EMBL" id="OME22985.1"/>
    </source>
</evidence>
<organism evidence="1 2">
    <name type="scientific">Paenibacillus odorifer</name>
    <dbReference type="NCBI Taxonomy" id="189426"/>
    <lineage>
        <taxon>Bacteria</taxon>
        <taxon>Bacillati</taxon>
        <taxon>Bacillota</taxon>
        <taxon>Bacilli</taxon>
        <taxon>Bacillales</taxon>
        <taxon>Paenibacillaceae</taxon>
        <taxon>Paenibacillus</taxon>
    </lineage>
</organism>
<protein>
    <submittedName>
        <fullName evidence="1">Uncharacterized protein</fullName>
    </submittedName>
</protein>
<gene>
    <name evidence="1" type="ORF">BSK47_04575</name>
</gene>
<dbReference type="RefSeq" id="WP_076133693.1">
    <property type="nucleotide sequence ID" value="NZ_MPTO01000004.1"/>
</dbReference>
<reference evidence="1 2" key="1">
    <citation type="submission" date="2016-10" db="EMBL/GenBank/DDBJ databases">
        <title>Paenibacillus species isolates.</title>
        <authorList>
            <person name="Beno S.M."/>
        </authorList>
    </citation>
    <scope>NUCLEOTIDE SEQUENCE [LARGE SCALE GENOMIC DNA]</scope>
    <source>
        <strain evidence="1 2">FSL H7-0918</strain>
    </source>
</reference>
<proteinExistence type="predicted"/>
<dbReference type="Proteomes" id="UP000187323">
    <property type="component" value="Unassembled WGS sequence"/>
</dbReference>
<comment type="caution">
    <text evidence="1">The sequence shown here is derived from an EMBL/GenBank/DDBJ whole genome shotgun (WGS) entry which is preliminary data.</text>
</comment>
<evidence type="ECO:0000313" key="2">
    <source>
        <dbReference type="Proteomes" id="UP000187323"/>
    </source>
</evidence>